<keyword evidence="4" id="KW-1185">Reference proteome</keyword>
<evidence type="ECO:0000313" key="4">
    <source>
        <dbReference type="Proteomes" id="UP000499080"/>
    </source>
</evidence>
<accession>A0A4Y2LWJ2</accession>
<feature type="compositionally biased region" description="Basic and acidic residues" evidence="1">
    <location>
        <begin position="80"/>
        <end position="89"/>
    </location>
</feature>
<dbReference type="InterPro" id="IPR040676">
    <property type="entry name" value="DUF5641"/>
</dbReference>
<evidence type="ECO:0000313" key="3">
    <source>
        <dbReference type="EMBL" id="GBN18443.1"/>
    </source>
</evidence>
<sequence>MVLINEDNVPVSNWPLGRVVKLYLGKDIIRVVDIKTKTGIFKRSVSRLCVLPIERSRCSLLLSLSEYLLPSDDLPETLFHDVGESEHGDSQPAAKKSTHVTEDFAALRK</sequence>
<feature type="compositionally biased region" description="Basic and acidic residues" evidence="1">
    <location>
        <begin position="99"/>
        <end position="109"/>
    </location>
</feature>
<gene>
    <name evidence="3" type="ORF">AVEN_78471_1</name>
</gene>
<comment type="caution">
    <text evidence="3">The sequence shown here is derived from an EMBL/GenBank/DDBJ whole genome shotgun (WGS) entry which is preliminary data.</text>
</comment>
<proteinExistence type="predicted"/>
<dbReference type="OrthoDB" id="6436503at2759"/>
<feature type="region of interest" description="Disordered" evidence="1">
    <location>
        <begin position="80"/>
        <end position="109"/>
    </location>
</feature>
<dbReference type="AlphaFoldDB" id="A0A4Y2LWJ2"/>
<dbReference type="EMBL" id="BGPR01006379">
    <property type="protein sequence ID" value="GBN18443.1"/>
    <property type="molecule type" value="Genomic_DNA"/>
</dbReference>
<protein>
    <recommendedName>
        <fullName evidence="2">DUF5641 domain-containing protein</fullName>
    </recommendedName>
</protein>
<organism evidence="3 4">
    <name type="scientific">Araneus ventricosus</name>
    <name type="common">Orbweaver spider</name>
    <name type="synonym">Epeira ventricosa</name>
    <dbReference type="NCBI Taxonomy" id="182803"/>
    <lineage>
        <taxon>Eukaryota</taxon>
        <taxon>Metazoa</taxon>
        <taxon>Ecdysozoa</taxon>
        <taxon>Arthropoda</taxon>
        <taxon>Chelicerata</taxon>
        <taxon>Arachnida</taxon>
        <taxon>Araneae</taxon>
        <taxon>Araneomorphae</taxon>
        <taxon>Entelegynae</taxon>
        <taxon>Araneoidea</taxon>
        <taxon>Araneidae</taxon>
        <taxon>Araneus</taxon>
    </lineage>
</organism>
<dbReference type="Proteomes" id="UP000499080">
    <property type="component" value="Unassembled WGS sequence"/>
</dbReference>
<evidence type="ECO:0000256" key="1">
    <source>
        <dbReference type="SAM" id="MobiDB-lite"/>
    </source>
</evidence>
<dbReference type="Pfam" id="PF18701">
    <property type="entry name" value="DUF5641"/>
    <property type="match status" value="1"/>
</dbReference>
<feature type="domain" description="DUF5641" evidence="2">
    <location>
        <begin position="1"/>
        <end position="51"/>
    </location>
</feature>
<evidence type="ECO:0000259" key="2">
    <source>
        <dbReference type="Pfam" id="PF18701"/>
    </source>
</evidence>
<name>A0A4Y2LWJ2_ARAVE</name>
<reference evidence="3 4" key="1">
    <citation type="journal article" date="2019" name="Sci. Rep.">
        <title>Orb-weaving spider Araneus ventricosus genome elucidates the spidroin gene catalogue.</title>
        <authorList>
            <person name="Kono N."/>
            <person name="Nakamura H."/>
            <person name="Ohtoshi R."/>
            <person name="Moran D.A.P."/>
            <person name="Shinohara A."/>
            <person name="Yoshida Y."/>
            <person name="Fujiwara M."/>
            <person name="Mori M."/>
            <person name="Tomita M."/>
            <person name="Arakawa K."/>
        </authorList>
    </citation>
    <scope>NUCLEOTIDE SEQUENCE [LARGE SCALE GENOMIC DNA]</scope>
</reference>